<gene>
    <name evidence="1" type="ORF">SAMN05421578_11658</name>
</gene>
<name>A0ABY1KAD6_9BACL</name>
<proteinExistence type="predicted"/>
<dbReference type="Proteomes" id="UP000186666">
    <property type="component" value="Unassembled WGS sequence"/>
</dbReference>
<accession>A0ABY1KAD6</accession>
<dbReference type="EMBL" id="FTNK01000016">
    <property type="protein sequence ID" value="SIR50268.1"/>
    <property type="molecule type" value="Genomic_DNA"/>
</dbReference>
<comment type="caution">
    <text evidence="1">The sequence shown here is derived from an EMBL/GenBank/DDBJ whole genome shotgun (WGS) entry which is preliminary data.</text>
</comment>
<sequence>MTLVQHPLASLICGNIDNTHREANIVFNRLSNTISNFSRKLLSLELIDEDDRELAPFYARNIIEGACSALLGRYDFFRLLSVYKVQSSSNYDITKRSNIALQWKGDILAATKPKEDMWNPENKLSDYDRALLGNHVGELLWKPGYLALTDFLSSHSMRKTDWVDKLEMKDENQFFEMSKTEAGKLFSAFSKGVHYEFLINSDSIYDATTVQDYVIRMVQLIAELGLVSHYSGILVNSLPKEDAIQYFQETEELIKRWHLRTD</sequence>
<reference evidence="1 2" key="1">
    <citation type="submission" date="2017-01" db="EMBL/GenBank/DDBJ databases">
        <authorList>
            <person name="Varghese N."/>
            <person name="Submissions S."/>
        </authorList>
    </citation>
    <scope>NUCLEOTIDE SEQUENCE [LARGE SCALE GENOMIC DNA]</scope>
    <source>
        <strain evidence="1 2">ATCC 23464</strain>
    </source>
</reference>
<evidence type="ECO:0000313" key="2">
    <source>
        <dbReference type="Proteomes" id="UP000186666"/>
    </source>
</evidence>
<keyword evidence="2" id="KW-1185">Reference proteome</keyword>
<organism evidence="1 2">
    <name type="scientific">Paenibacillus macquariensis</name>
    <dbReference type="NCBI Taxonomy" id="948756"/>
    <lineage>
        <taxon>Bacteria</taxon>
        <taxon>Bacillati</taxon>
        <taxon>Bacillota</taxon>
        <taxon>Bacilli</taxon>
        <taxon>Bacillales</taxon>
        <taxon>Paenibacillaceae</taxon>
        <taxon>Paenibacillus</taxon>
    </lineage>
</organism>
<protein>
    <submittedName>
        <fullName evidence="1">Uncharacterized protein</fullName>
    </submittedName>
</protein>
<dbReference type="RefSeq" id="WP_068589296.1">
    <property type="nucleotide sequence ID" value="NZ_FTNK01000016.1"/>
</dbReference>
<evidence type="ECO:0000313" key="1">
    <source>
        <dbReference type="EMBL" id="SIR50268.1"/>
    </source>
</evidence>